<name>A0A537KVG0_9BACT</name>
<feature type="domain" description="Malonyl-CoA:ACP transacylase (MAT)" evidence="7">
    <location>
        <begin position="1"/>
        <end position="301"/>
    </location>
</feature>
<gene>
    <name evidence="8" type="primary">fabD</name>
    <name evidence="8" type="ORF">E6H01_10660</name>
</gene>
<dbReference type="PANTHER" id="PTHR42681:SF1">
    <property type="entry name" value="MALONYL-COA-ACYL CARRIER PROTEIN TRANSACYLASE, MITOCHONDRIAL"/>
    <property type="match status" value="1"/>
</dbReference>
<dbReference type="GO" id="GO:0006633">
    <property type="term" value="P:fatty acid biosynthetic process"/>
    <property type="evidence" value="ECO:0007669"/>
    <property type="project" value="TreeGrafter"/>
</dbReference>
<dbReference type="PANTHER" id="PTHR42681">
    <property type="entry name" value="MALONYL-COA-ACYL CARRIER PROTEIN TRANSACYLASE, MITOCHONDRIAL"/>
    <property type="match status" value="1"/>
</dbReference>
<dbReference type="InterPro" id="IPR024925">
    <property type="entry name" value="Malonyl_CoA-ACP_transAc"/>
</dbReference>
<evidence type="ECO:0000256" key="6">
    <source>
        <dbReference type="PIRSR" id="PIRSR000446-1"/>
    </source>
</evidence>
<accession>A0A537KVG0</accession>
<evidence type="ECO:0000256" key="1">
    <source>
        <dbReference type="ARBA" id="ARBA00008217"/>
    </source>
</evidence>
<feature type="active site" evidence="6">
    <location>
        <position position="81"/>
    </location>
</feature>
<comment type="similarity">
    <text evidence="1">Belongs to the FabD family.</text>
</comment>
<dbReference type="SUPFAM" id="SSF52151">
    <property type="entry name" value="FabD/lysophospholipase-like"/>
    <property type="match status" value="1"/>
</dbReference>
<dbReference type="InterPro" id="IPR004410">
    <property type="entry name" value="Malonyl_CoA-ACP_transAc_FabD"/>
</dbReference>
<dbReference type="InterPro" id="IPR014043">
    <property type="entry name" value="Acyl_transferase_dom"/>
</dbReference>
<dbReference type="InterPro" id="IPR001227">
    <property type="entry name" value="Ac_transferase_dom_sf"/>
</dbReference>
<dbReference type="InterPro" id="IPR050858">
    <property type="entry name" value="Mal-CoA-ACP_Trans/PKS_FabD"/>
</dbReference>
<evidence type="ECO:0000256" key="5">
    <source>
        <dbReference type="ARBA" id="ARBA00048462"/>
    </source>
</evidence>
<evidence type="ECO:0000256" key="4">
    <source>
        <dbReference type="ARBA" id="ARBA00023315"/>
    </source>
</evidence>
<dbReference type="Proteomes" id="UP000319353">
    <property type="component" value="Unassembled WGS sequence"/>
</dbReference>
<dbReference type="Pfam" id="PF00698">
    <property type="entry name" value="Acyl_transf_1"/>
    <property type="match status" value="1"/>
</dbReference>
<dbReference type="Gene3D" id="3.30.70.250">
    <property type="entry name" value="Malonyl-CoA ACP transacylase, ACP-binding"/>
    <property type="match status" value="1"/>
</dbReference>
<dbReference type="InterPro" id="IPR016035">
    <property type="entry name" value="Acyl_Trfase/lysoPLipase"/>
</dbReference>
<dbReference type="Gene3D" id="3.40.366.10">
    <property type="entry name" value="Malonyl-Coenzyme A Acyl Carrier Protein, domain 2"/>
    <property type="match status" value="1"/>
</dbReference>
<comment type="catalytic activity">
    <reaction evidence="5">
        <text>holo-[ACP] + malonyl-CoA = malonyl-[ACP] + CoA</text>
        <dbReference type="Rhea" id="RHEA:41792"/>
        <dbReference type="Rhea" id="RHEA-COMP:9623"/>
        <dbReference type="Rhea" id="RHEA-COMP:9685"/>
        <dbReference type="ChEBI" id="CHEBI:57287"/>
        <dbReference type="ChEBI" id="CHEBI:57384"/>
        <dbReference type="ChEBI" id="CHEBI:64479"/>
        <dbReference type="ChEBI" id="CHEBI:78449"/>
        <dbReference type="EC" id="2.3.1.39"/>
    </reaction>
</comment>
<sequence length="326" mass="34173">QGAQYAGMGKQMAAASAQARQVFLRADEVLGFPLSRLCWDGPDDELRRTDITQPAILATSMACLAALQSRGVTPHLVAGLSLGEYTALVCAGAIRYEDALVVVRRRGAFMQEAATGRRTAMAAILGLDAPAVRRICSAAAARGVVEPSNFNSPGQIVIAGDEDAVQEGIRLAREAGAKRAVQLPVSAPFHTSLMRPAARRLSEVLVGLAISRPTIPVVSNVTAQPVREPDDIRRLLVEQVASPVRWDESVRAMADAGITTFVEVGPGTALSGLIRKTVPPARVLHVEDPASLQEAFAALQVFPGDVAERDVGHAAPAPKGAGDGSA</sequence>
<comment type="caution">
    <text evidence="8">The sequence shown here is derived from an EMBL/GenBank/DDBJ whole genome shotgun (WGS) entry which is preliminary data.</text>
</comment>
<dbReference type="EMBL" id="VBAL01000132">
    <property type="protein sequence ID" value="TMI99701.1"/>
    <property type="molecule type" value="Genomic_DNA"/>
</dbReference>
<dbReference type="FunFam" id="3.30.70.250:FF:000001">
    <property type="entry name" value="Malonyl CoA-acyl carrier protein transacylase"/>
    <property type="match status" value="1"/>
</dbReference>
<dbReference type="GO" id="GO:0004314">
    <property type="term" value="F:[acyl-carrier-protein] S-malonyltransferase activity"/>
    <property type="evidence" value="ECO:0007669"/>
    <property type="project" value="UniProtKB-EC"/>
</dbReference>
<protein>
    <recommendedName>
        <fullName evidence="2">[acyl-carrier-protein] S-malonyltransferase</fullName>
        <ecNumber evidence="2">2.3.1.39</ecNumber>
    </recommendedName>
</protein>
<evidence type="ECO:0000313" key="8">
    <source>
        <dbReference type="EMBL" id="TMI99701.1"/>
    </source>
</evidence>
<evidence type="ECO:0000256" key="3">
    <source>
        <dbReference type="ARBA" id="ARBA00022679"/>
    </source>
</evidence>
<evidence type="ECO:0000256" key="2">
    <source>
        <dbReference type="ARBA" id="ARBA00013258"/>
    </source>
</evidence>
<keyword evidence="4 8" id="KW-0012">Acyltransferase</keyword>
<feature type="non-terminal residue" evidence="8">
    <location>
        <position position="1"/>
    </location>
</feature>
<dbReference type="InterPro" id="IPR016036">
    <property type="entry name" value="Malonyl_transacylase_ACP-bd"/>
</dbReference>
<proteinExistence type="inferred from homology"/>
<dbReference type="GO" id="GO:0005829">
    <property type="term" value="C:cytosol"/>
    <property type="evidence" value="ECO:0007669"/>
    <property type="project" value="TreeGrafter"/>
</dbReference>
<dbReference type="SMART" id="SM00827">
    <property type="entry name" value="PKS_AT"/>
    <property type="match status" value="1"/>
</dbReference>
<dbReference type="EC" id="2.3.1.39" evidence="2"/>
<organism evidence="8 9">
    <name type="scientific">Candidatus Segetimicrobium genomatis</name>
    <dbReference type="NCBI Taxonomy" id="2569760"/>
    <lineage>
        <taxon>Bacteria</taxon>
        <taxon>Bacillati</taxon>
        <taxon>Candidatus Sysuimicrobiota</taxon>
        <taxon>Candidatus Sysuimicrobiia</taxon>
        <taxon>Candidatus Sysuimicrobiales</taxon>
        <taxon>Candidatus Segetimicrobiaceae</taxon>
        <taxon>Candidatus Segetimicrobium</taxon>
    </lineage>
</organism>
<dbReference type="AlphaFoldDB" id="A0A537KVG0"/>
<reference evidence="8 9" key="1">
    <citation type="journal article" date="2019" name="Nat. Microbiol.">
        <title>Mediterranean grassland soil C-N compound turnover is dependent on rainfall and depth, and is mediated by genomically divergent microorganisms.</title>
        <authorList>
            <person name="Diamond S."/>
            <person name="Andeer P.F."/>
            <person name="Li Z."/>
            <person name="Crits-Christoph A."/>
            <person name="Burstein D."/>
            <person name="Anantharaman K."/>
            <person name="Lane K.R."/>
            <person name="Thomas B.C."/>
            <person name="Pan C."/>
            <person name="Northen T.R."/>
            <person name="Banfield J.F."/>
        </authorList>
    </citation>
    <scope>NUCLEOTIDE SEQUENCE [LARGE SCALE GENOMIC DNA]</scope>
    <source>
        <strain evidence="8">NP_4</strain>
    </source>
</reference>
<dbReference type="NCBIfam" id="TIGR00128">
    <property type="entry name" value="fabD"/>
    <property type="match status" value="1"/>
</dbReference>
<feature type="active site" evidence="6">
    <location>
        <position position="190"/>
    </location>
</feature>
<evidence type="ECO:0000313" key="9">
    <source>
        <dbReference type="Proteomes" id="UP000319353"/>
    </source>
</evidence>
<evidence type="ECO:0000259" key="7">
    <source>
        <dbReference type="SMART" id="SM00827"/>
    </source>
</evidence>
<keyword evidence="3 8" id="KW-0808">Transferase</keyword>
<dbReference type="SUPFAM" id="SSF55048">
    <property type="entry name" value="Probable ACP-binding domain of malonyl-CoA ACP transacylase"/>
    <property type="match status" value="1"/>
</dbReference>
<dbReference type="PIRSF" id="PIRSF000446">
    <property type="entry name" value="Mct"/>
    <property type="match status" value="1"/>
</dbReference>